<feature type="domain" description="Tankyrase 1-binding protein C-terminal" evidence="2">
    <location>
        <begin position="184"/>
        <end position="361"/>
    </location>
</feature>
<evidence type="ECO:0000313" key="3">
    <source>
        <dbReference type="Proteomes" id="UP000694891"/>
    </source>
</evidence>
<dbReference type="RefSeq" id="XP_008292991.1">
    <property type="nucleotide sequence ID" value="XM_008294769.1"/>
</dbReference>
<dbReference type="InterPro" id="IPR032764">
    <property type="entry name" value="Tankyrase-bd_C"/>
</dbReference>
<dbReference type="Pfam" id="PF15327">
    <property type="entry name" value="Tankyrase_bdg_C"/>
    <property type="match status" value="1"/>
</dbReference>
<protein>
    <submittedName>
        <fullName evidence="4">Uncharacterized protein KIAA1671 homolog</fullName>
    </submittedName>
</protein>
<evidence type="ECO:0000313" key="4">
    <source>
        <dbReference type="RefSeq" id="XP_008292991.1"/>
    </source>
</evidence>
<feature type="region of interest" description="Disordered" evidence="1">
    <location>
        <begin position="50"/>
        <end position="369"/>
    </location>
</feature>
<sequence>MKSSHGDPSVRTASCVSFSTMQYFGGKLSAAQLQVAGWVGSVRRSLHGALELVWGPSEEKQDEEEDDKEEEEEEEEESGGGRFQRAMSPLRSFARRSRRSLRHFSIRSRQTVQRRATETCSVPVNSFLTNDDDKDTDALIGSEPDQQDGVCEPTSETDSSKHIPEQVAEVSSEDVDTTDLHKEPELAPFPESSTPLLDTSAQRSRADLGKRRIRSRPSRLVRTAQTEALDWRAHDSTDTKESSLKQRESDSEEDQPTPKTVSSLPPTSQRVPVFPGLSPAALLARRKKKTSEGASLPHEEKAREEKETVNEEAAPSPSQLSRSPRSAAHLAGAARVLPPIGGKDGGAVSSPAWLKELKSKKRMSQHGDS</sequence>
<feature type="compositionally biased region" description="Acidic residues" evidence="1">
    <location>
        <begin position="60"/>
        <end position="78"/>
    </location>
</feature>
<accession>A0A9Y4N404</accession>
<reference evidence="4" key="1">
    <citation type="submission" date="2025-08" db="UniProtKB">
        <authorList>
            <consortium name="RefSeq"/>
        </authorList>
    </citation>
    <scope>IDENTIFICATION</scope>
</reference>
<dbReference type="PANTHER" id="PTHR22042:SF3">
    <property type="entry name" value="RIKEN CDNA 2900026A02 GENE"/>
    <property type="match status" value="1"/>
</dbReference>
<dbReference type="SMART" id="SM01319">
    <property type="entry name" value="Tankyrase_bdg_C"/>
    <property type="match status" value="1"/>
</dbReference>
<dbReference type="InterPro" id="IPR040006">
    <property type="entry name" value="TNKS1BP1-like"/>
</dbReference>
<feature type="compositionally biased region" description="Basic residues" evidence="1">
    <location>
        <begin position="93"/>
        <end position="106"/>
    </location>
</feature>
<evidence type="ECO:0000259" key="2">
    <source>
        <dbReference type="SMART" id="SM01319"/>
    </source>
</evidence>
<feature type="compositionally biased region" description="Low complexity" evidence="1">
    <location>
        <begin position="313"/>
        <end position="328"/>
    </location>
</feature>
<dbReference type="AlphaFoldDB" id="A0A9Y4N404"/>
<dbReference type="Proteomes" id="UP000694891">
    <property type="component" value="Unplaced"/>
</dbReference>
<feature type="compositionally biased region" description="Basic and acidic residues" evidence="1">
    <location>
        <begin position="297"/>
        <end position="309"/>
    </location>
</feature>
<proteinExistence type="predicted"/>
<feature type="compositionally biased region" description="Polar residues" evidence="1">
    <location>
        <begin position="110"/>
        <end position="129"/>
    </location>
</feature>
<name>A0A9Y4N404_9TELE</name>
<dbReference type="GeneID" id="103366905"/>
<evidence type="ECO:0000256" key="1">
    <source>
        <dbReference type="SAM" id="MobiDB-lite"/>
    </source>
</evidence>
<organism evidence="3 4">
    <name type="scientific">Stegastes partitus</name>
    <name type="common">bicolor damselfish</name>
    <dbReference type="NCBI Taxonomy" id="144197"/>
    <lineage>
        <taxon>Eukaryota</taxon>
        <taxon>Metazoa</taxon>
        <taxon>Chordata</taxon>
        <taxon>Craniata</taxon>
        <taxon>Vertebrata</taxon>
        <taxon>Euteleostomi</taxon>
        <taxon>Actinopterygii</taxon>
        <taxon>Neopterygii</taxon>
        <taxon>Teleostei</taxon>
        <taxon>Neoteleostei</taxon>
        <taxon>Acanthomorphata</taxon>
        <taxon>Ovalentaria</taxon>
        <taxon>Pomacentridae</taxon>
        <taxon>Stegastes</taxon>
    </lineage>
</organism>
<dbReference type="PANTHER" id="PTHR22042">
    <property type="entry name" value="TANKYRASE 1 BINDING PROTEIN"/>
    <property type="match status" value="1"/>
</dbReference>
<keyword evidence="3" id="KW-1185">Reference proteome</keyword>
<feature type="compositionally biased region" description="Polar residues" evidence="1">
    <location>
        <begin position="257"/>
        <end position="270"/>
    </location>
</feature>
<gene>
    <name evidence="4" type="primary">LOC103366905</name>
</gene>
<feature type="compositionally biased region" description="Polar residues" evidence="1">
    <location>
        <begin position="191"/>
        <end position="203"/>
    </location>
</feature>
<feature type="compositionally biased region" description="Basic residues" evidence="1">
    <location>
        <begin position="358"/>
        <end position="369"/>
    </location>
</feature>
<feature type="compositionally biased region" description="Basic and acidic residues" evidence="1">
    <location>
        <begin position="229"/>
        <end position="249"/>
    </location>
</feature>